<reference evidence="3 4" key="1">
    <citation type="submission" date="2024-01" db="EMBL/GenBank/DDBJ databases">
        <title>Genome insights into Plantactinospora veratri sp. nov.</title>
        <authorList>
            <person name="Wang L."/>
        </authorList>
    </citation>
    <scope>NUCLEOTIDE SEQUENCE [LARGE SCALE GENOMIC DNA]</scope>
    <source>
        <strain evidence="3 4">NEAU-FHS4</strain>
    </source>
</reference>
<name>A0ABU7S821_9ACTN</name>
<sequence length="410" mass="44037">MWRRSIAALAATAMVVTIVAGAPVARAGGPSEPFLGDLNGDSVLDRARLDGTRRACAVVVEFGRPGGGYLPPQRHPYQLPGGTRSADCPQLGVAVDLDPASPTTPGPAELVVGWYDGPPSRPDYDLLVLRNFTVSARVPAIDRPNYMGLADFDGDRRPDVYLWTDQGQGFATYLNPGTGTLTPGPVRFCAGRVQYRLADFDRDRAMDVAIAYAEHCGDGSDGVAVVLDDGTVVRLQQSYDDRQSWTVDTLNANRDGNPDLLLYRQPIGRIWTFLGTGNGSFVSSPLAIGDTATVTVTGSVRIPVLGNDWASRRASISVVVPPATGSTEVTSSRMIVYRPAATVGATDRFVYRITQDGRTSDATVLVRIVPRPVFPTKVNPAFLPSSSPTKHRVRLRSNQAISECVRPTLL</sequence>
<dbReference type="InterPro" id="IPR028994">
    <property type="entry name" value="Integrin_alpha_N"/>
</dbReference>
<comment type="caution">
    <text evidence="3">The sequence shown here is derived from an EMBL/GenBank/DDBJ whole genome shotgun (WGS) entry which is preliminary data.</text>
</comment>
<organism evidence="3 4">
    <name type="scientific">Plantactinospora veratri</name>
    <dbReference type="NCBI Taxonomy" id="1436122"/>
    <lineage>
        <taxon>Bacteria</taxon>
        <taxon>Bacillati</taxon>
        <taxon>Actinomycetota</taxon>
        <taxon>Actinomycetes</taxon>
        <taxon>Micromonosporales</taxon>
        <taxon>Micromonosporaceae</taxon>
        <taxon>Plantactinospora</taxon>
    </lineage>
</organism>
<feature type="signal peptide" evidence="2">
    <location>
        <begin position="1"/>
        <end position="27"/>
    </location>
</feature>
<dbReference type="Pfam" id="PF13517">
    <property type="entry name" value="FG-GAP_3"/>
    <property type="match status" value="1"/>
</dbReference>
<protein>
    <submittedName>
        <fullName evidence="3">FG-GAP-like repeat-containing protein</fullName>
    </submittedName>
</protein>
<evidence type="ECO:0000313" key="3">
    <source>
        <dbReference type="EMBL" id="MEE6306091.1"/>
    </source>
</evidence>
<feature type="chain" id="PRO_5046552222" evidence="2">
    <location>
        <begin position="28"/>
        <end position="410"/>
    </location>
</feature>
<keyword evidence="1 2" id="KW-0732">Signal</keyword>
<evidence type="ECO:0000256" key="1">
    <source>
        <dbReference type="ARBA" id="ARBA00022729"/>
    </source>
</evidence>
<keyword evidence="4" id="KW-1185">Reference proteome</keyword>
<accession>A0ABU7S821</accession>
<proteinExistence type="predicted"/>
<dbReference type="EMBL" id="JAZGQL010000003">
    <property type="protein sequence ID" value="MEE6306091.1"/>
    <property type="molecule type" value="Genomic_DNA"/>
</dbReference>
<evidence type="ECO:0000256" key="2">
    <source>
        <dbReference type="SAM" id="SignalP"/>
    </source>
</evidence>
<dbReference type="Proteomes" id="UP001339911">
    <property type="component" value="Unassembled WGS sequence"/>
</dbReference>
<evidence type="ECO:0000313" key="4">
    <source>
        <dbReference type="Proteomes" id="UP001339911"/>
    </source>
</evidence>
<dbReference type="SUPFAM" id="SSF69318">
    <property type="entry name" value="Integrin alpha N-terminal domain"/>
    <property type="match status" value="1"/>
</dbReference>
<dbReference type="Pfam" id="PF17963">
    <property type="entry name" value="Big_9"/>
    <property type="match status" value="1"/>
</dbReference>
<gene>
    <name evidence="3" type="ORF">V1634_04490</name>
</gene>
<dbReference type="InterPro" id="IPR013517">
    <property type="entry name" value="FG-GAP"/>
</dbReference>
<dbReference type="RefSeq" id="WP_331206445.1">
    <property type="nucleotide sequence ID" value="NZ_JAZGQL010000003.1"/>
</dbReference>